<feature type="region of interest" description="Disordered" evidence="1">
    <location>
        <begin position="23"/>
        <end position="82"/>
    </location>
</feature>
<organism evidence="2 3">
    <name type="scientific">Rhizobium altiplani</name>
    <dbReference type="NCBI Taxonomy" id="1864509"/>
    <lineage>
        <taxon>Bacteria</taxon>
        <taxon>Pseudomonadati</taxon>
        <taxon>Pseudomonadota</taxon>
        <taxon>Alphaproteobacteria</taxon>
        <taxon>Hyphomicrobiales</taxon>
        <taxon>Rhizobiaceae</taxon>
        <taxon>Rhizobium/Agrobacterium group</taxon>
        <taxon>Rhizobium</taxon>
    </lineage>
</organism>
<evidence type="ECO:0000313" key="3">
    <source>
        <dbReference type="Proteomes" id="UP000068164"/>
    </source>
</evidence>
<dbReference type="RefSeq" id="WP_018857804.1">
    <property type="nucleotide sequence ID" value="NZ_JBBNAS010000544.1"/>
</dbReference>
<proteinExistence type="predicted"/>
<dbReference type="Proteomes" id="UP000068164">
    <property type="component" value="Unassembled WGS sequence"/>
</dbReference>
<evidence type="ECO:0000313" key="2">
    <source>
        <dbReference type="EMBL" id="KWV50617.1"/>
    </source>
</evidence>
<dbReference type="OrthoDB" id="7949760at2"/>
<dbReference type="EMBL" id="LNCD01000084">
    <property type="protein sequence ID" value="KWV50617.1"/>
    <property type="molecule type" value="Genomic_DNA"/>
</dbReference>
<comment type="caution">
    <text evidence="2">The sequence shown here is derived from an EMBL/GenBank/DDBJ whole genome shotgun (WGS) entry which is preliminary data.</text>
</comment>
<feature type="compositionally biased region" description="Basic and acidic residues" evidence="1">
    <location>
        <begin position="120"/>
        <end position="131"/>
    </location>
</feature>
<evidence type="ECO:0000256" key="1">
    <source>
        <dbReference type="SAM" id="MobiDB-lite"/>
    </source>
</evidence>
<accession>A0A120FKF3</accession>
<reference evidence="2 3" key="1">
    <citation type="submission" date="2015-11" db="EMBL/GenBank/DDBJ databases">
        <title>Draft Genome Sequence of the Strain BR 10423 (Rhizobium sp.) isolated from nodules of Mimosa pudica.</title>
        <authorList>
            <person name="Barauna A.C."/>
            <person name="Zilli J.E."/>
            <person name="Simoes-Araujo J.L."/>
            <person name="Reis V.M."/>
            <person name="James E.K."/>
            <person name="Reis F.B.Jr."/>
            <person name="Rouws L.F."/>
            <person name="Passos S.R."/>
            <person name="Gois S.R."/>
        </authorList>
    </citation>
    <scope>NUCLEOTIDE SEQUENCE [LARGE SCALE GENOMIC DNA]</scope>
    <source>
        <strain evidence="2 3">BR10423</strain>
    </source>
</reference>
<feature type="compositionally biased region" description="Basic and acidic residues" evidence="1">
    <location>
        <begin position="38"/>
        <end position="63"/>
    </location>
</feature>
<keyword evidence="3" id="KW-1185">Reference proteome</keyword>
<name>A0A120FKF3_9HYPH</name>
<protein>
    <submittedName>
        <fullName evidence="2">Uncharacterized protein</fullName>
    </submittedName>
</protein>
<feature type="compositionally biased region" description="Basic and acidic residues" evidence="1">
    <location>
        <begin position="144"/>
        <end position="158"/>
    </location>
</feature>
<feature type="region of interest" description="Disordered" evidence="1">
    <location>
        <begin position="120"/>
        <end position="176"/>
    </location>
</feature>
<gene>
    <name evidence="2" type="ORF">AS026_08680</name>
</gene>
<dbReference type="AlphaFoldDB" id="A0A120FKF3"/>
<sequence length="176" mass="20135">MAISRKQAERLLTADEWQLVQKTHHPAMQDLSDTDLSDLAKRIRERRDRAQSEANRQRREMRGKAQPKGATPARKDTGTRGKLEVLAMGVRSVNAEQARRRRMLAKIQMVENMRAALARRKEAKSEKDESFNTRQAHAGMHSIESTKRKDLIRPMERGRLRKASAVSQAKRDARGA</sequence>
<feature type="compositionally biased region" description="Basic and acidic residues" evidence="1">
    <location>
        <begin position="73"/>
        <end position="82"/>
    </location>
</feature>